<comment type="caution">
    <text evidence="8">The sequence shown here is derived from an EMBL/GenBank/DDBJ whole genome shotgun (WGS) entry which is preliminary data.</text>
</comment>
<keyword evidence="6 7" id="KW-0472">Membrane</keyword>
<dbReference type="EMBL" id="VUMN01000031">
    <property type="protein sequence ID" value="MSS59407.1"/>
    <property type="molecule type" value="Genomic_DNA"/>
</dbReference>
<evidence type="ECO:0000256" key="4">
    <source>
        <dbReference type="ARBA" id="ARBA00022692"/>
    </source>
</evidence>
<dbReference type="NCBIfam" id="TIGR00797">
    <property type="entry name" value="matE"/>
    <property type="match status" value="1"/>
</dbReference>
<proteinExistence type="predicted"/>
<feature type="transmembrane region" description="Helical" evidence="7">
    <location>
        <begin position="98"/>
        <end position="117"/>
    </location>
</feature>
<evidence type="ECO:0000256" key="2">
    <source>
        <dbReference type="ARBA" id="ARBA00022448"/>
    </source>
</evidence>
<sequence length="444" mass="47782">MASSVKDMTAGSPAELIFRFSIPVMISNAFHQLYIMADSMIVSRMLGVGALAALGSADWFTFMYVSIVQAVAQGFAIQVGQDFGAHREDHLQKTLARSIVLTCIASIGLSVLAITTLRGTLRFLNTPADVFDLAYEYLFTVFLGLSATAFLNYTSSMLRALGNARVPLISMIVSTILNIFLDIIMVSEMGIAGAALATVLAQAVGGLINLRAMMHISCLHLHASDWKQDPVLDQRLLKLSLPMMLQNLLISAGGMVVQSRVNEFDLAHIAAYSAMNKMFGLLELAAMAYGYALITYISQNFGAGKTDRIRSGLKSSAVIAVITSAFVSLFILVFGRGIASSFLTGDQAAVTQAITLTVQLLNVLAYTLPLLYLLHVMRSALQGLGNTMMPMISGLAEIAARLLLAIQGIGILGWNAIILTEPIAWIASDIVLIASLHKDLQKIR</sequence>
<keyword evidence="4 7" id="KW-0812">Transmembrane</keyword>
<dbReference type="Pfam" id="PF01554">
    <property type="entry name" value="MatE"/>
    <property type="match status" value="2"/>
</dbReference>
<dbReference type="PANTHER" id="PTHR43549">
    <property type="entry name" value="MULTIDRUG RESISTANCE PROTEIN YPNP-RELATED"/>
    <property type="match status" value="1"/>
</dbReference>
<evidence type="ECO:0000256" key="3">
    <source>
        <dbReference type="ARBA" id="ARBA00022475"/>
    </source>
</evidence>
<feature type="transmembrane region" description="Helical" evidence="7">
    <location>
        <begin position="236"/>
        <end position="258"/>
    </location>
</feature>
<feature type="transmembrane region" description="Helical" evidence="7">
    <location>
        <begin position="166"/>
        <end position="185"/>
    </location>
</feature>
<reference evidence="8 9" key="1">
    <citation type="submission" date="2019-08" db="EMBL/GenBank/DDBJ databases">
        <title>In-depth cultivation of the pig gut microbiome towards novel bacterial diversity and tailored functional studies.</title>
        <authorList>
            <person name="Wylensek D."/>
            <person name="Hitch T.C.A."/>
            <person name="Clavel T."/>
        </authorList>
    </citation>
    <scope>NUCLEOTIDE SEQUENCE [LARGE SCALE GENOMIC DNA]</scope>
    <source>
        <strain evidence="8 9">Oil+RF-744-GAM-WT-6</strain>
    </source>
</reference>
<dbReference type="AlphaFoldDB" id="A0A7X2NTX6"/>
<name>A0A7X2NTX6_9FIRM</name>
<keyword evidence="3" id="KW-1003">Cell membrane</keyword>
<dbReference type="RefSeq" id="WP_154505636.1">
    <property type="nucleotide sequence ID" value="NZ_JAQXPC010000079.1"/>
</dbReference>
<dbReference type="GO" id="GO:0042910">
    <property type="term" value="F:xenobiotic transmembrane transporter activity"/>
    <property type="evidence" value="ECO:0007669"/>
    <property type="project" value="InterPro"/>
</dbReference>
<keyword evidence="9" id="KW-1185">Reference proteome</keyword>
<gene>
    <name evidence="8" type="ORF">FYJ51_10950</name>
</gene>
<evidence type="ECO:0000313" key="8">
    <source>
        <dbReference type="EMBL" id="MSS59407.1"/>
    </source>
</evidence>
<evidence type="ECO:0000256" key="5">
    <source>
        <dbReference type="ARBA" id="ARBA00022989"/>
    </source>
</evidence>
<organism evidence="8 9">
    <name type="scientific">Stecheria intestinalis</name>
    <dbReference type="NCBI Taxonomy" id="2606630"/>
    <lineage>
        <taxon>Bacteria</taxon>
        <taxon>Bacillati</taxon>
        <taxon>Bacillota</taxon>
        <taxon>Erysipelotrichia</taxon>
        <taxon>Erysipelotrichales</taxon>
        <taxon>Erysipelotrichaceae</taxon>
        <taxon>Stecheria</taxon>
    </lineage>
</organism>
<dbReference type="InterPro" id="IPR052031">
    <property type="entry name" value="Membrane_Transporter-Flippase"/>
</dbReference>
<accession>A0A7X2NTX6</accession>
<feature type="transmembrane region" description="Helical" evidence="7">
    <location>
        <begin position="359"/>
        <end position="377"/>
    </location>
</feature>
<dbReference type="InterPro" id="IPR002528">
    <property type="entry name" value="MATE_fam"/>
</dbReference>
<evidence type="ECO:0000256" key="6">
    <source>
        <dbReference type="ARBA" id="ARBA00023136"/>
    </source>
</evidence>
<protein>
    <submittedName>
        <fullName evidence="8">MATE family efflux transporter</fullName>
    </submittedName>
</protein>
<keyword evidence="5 7" id="KW-1133">Transmembrane helix</keyword>
<dbReference type="GO" id="GO:0015297">
    <property type="term" value="F:antiporter activity"/>
    <property type="evidence" value="ECO:0007669"/>
    <property type="project" value="InterPro"/>
</dbReference>
<feature type="transmembrane region" description="Helical" evidence="7">
    <location>
        <begin position="137"/>
        <end position="154"/>
    </location>
</feature>
<feature type="transmembrane region" description="Helical" evidence="7">
    <location>
        <begin position="398"/>
        <end position="417"/>
    </location>
</feature>
<comment type="subcellular location">
    <subcellularLocation>
        <location evidence="1">Cell membrane</location>
        <topology evidence="1">Multi-pass membrane protein</topology>
    </subcellularLocation>
</comment>
<keyword evidence="2" id="KW-0813">Transport</keyword>
<evidence type="ECO:0000256" key="7">
    <source>
        <dbReference type="SAM" id="Phobius"/>
    </source>
</evidence>
<evidence type="ECO:0000313" key="9">
    <source>
        <dbReference type="Proteomes" id="UP000461880"/>
    </source>
</evidence>
<dbReference type="InterPro" id="IPR048279">
    <property type="entry name" value="MdtK-like"/>
</dbReference>
<dbReference type="Proteomes" id="UP000461880">
    <property type="component" value="Unassembled WGS sequence"/>
</dbReference>
<feature type="transmembrane region" description="Helical" evidence="7">
    <location>
        <begin position="191"/>
        <end position="210"/>
    </location>
</feature>
<evidence type="ECO:0000256" key="1">
    <source>
        <dbReference type="ARBA" id="ARBA00004651"/>
    </source>
</evidence>
<feature type="transmembrane region" description="Helical" evidence="7">
    <location>
        <begin position="278"/>
        <end position="297"/>
    </location>
</feature>
<dbReference type="PIRSF" id="PIRSF006603">
    <property type="entry name" value="DinF"/>
    <property type="match status" value="1"/>
</dbReference>
<feature type="transmembrane region" description="Helical" evidence="7">
    <location>
        <begin position="317"/>
        <end position="339"/>
    </location>
</feature>
<dbReference type="GO" id="GO:0005886">
    <property type="term" value="C:plasma membrane"/>
    <property type="evidence" value="ECO:0007669"/>
    <property type="project" value="UniProtKB-SubCell"/>
</dbReference>
<dbReference type="PANTHER" id="PTHR43549:SF3">
    <property type="entry name" value="MULTIDRUG RESISTANCE PROTEIN YPNP-RELATED"/>
    <property type="match status" value="1"/>
</dbReference>